<dbReference type="InterPro" id="IPR003660">
    <property type="entry name" value="HAMP_dom"/>
</dbReference>
<keyword evidence="4" id="KW-0175">Coiled coil</keyword>
<sequence length="520" mass="56627">MNGQETIASIIRRLLKQVFLMVVAVVAIVGVSLYFFTSYVALVNDAGVVRGGSQRIVKQVLAGADASKTTEKIEGLLAGMKSRMHIGSFPDRRDEVEKYWQGEVKPAIEAYKQTKNPEQLLSVSETYFDKTNAMVDSAQLMVDVMAVILYILLAGFIAAVYFVLKRVTAIFEERVVQPLSALEGSINQLARGHMTQKFTYPREDEIGALYKLLNEMRQEILGYVKDIEKNLDTMANGDLVSTTDMQYIGDYAPIQQNIQHIRQALCREMQSMGEMAAMVAVSAGEVSKVSQSLAEGAMSQNETVQDLQNKIGEAIAENAKVEAYVEEALEARRVTKARIDQSRQQMDNVVAAMQEIGEASKEIRSILGTLDEITGQTALLSLNASIEAARAGEAGRGFAVVAENVRKLAEQSADSTQNIQQLISNALAAIDRGTEVVNKAAESLAGTSQNTAVVDAAFQKMKEQSLTQQGKMEEVGALSQDILGVVTDNSAVSEECAASSTELSNFSDSLKESVNKFRTS</sequence>
<keyword evidence="5" id="KW-0812">Transmembrane</keyword>
<dbReference type="PROSITE" id="PS50111">
    <property type="entry name" value="CHEMOTAXIS_TRANSDUC_2"/>
    <property type="match status" value="1"/>
</dbReference>
<dbReference type="Proteomes" id="UP000007887">
    <property type="component" value="Plasmid pSRC1"/>
</dbReference>
<dbReference type="PROSITE" id="PS50885">
    <property type="entry name" value="HAMP"/>
    <property type="match status" value="1"/>
</dbReference>
<dbReference type="Pfam" id="PF00672">
    <property type="entry name" value="HAMP"/>
    <property type="match status" value="1"/>
</dbReference>
<evidence type="ECO:0000256" key="5">
    <source>
        <dbReference type="SAM" id="Phobius"/>
    </source>
</evidence>
<dbReference type="InterPro" id="IPR051310">
    <property type="entry name" value="MCP_chemotaxis"/>
</dbReference>
<dbReference type="AlphaFoldDB" id="I0GVN4"/>
<dbReference type="SMART" id="SM00304">
    <property type="entry name" value="HAMP"/>
    <property type="match status" value="1"/>
</dbReference>
<evidence type="ECO:0000256" key="4">
    <source>
        <dbReference type="SAM" id="Coils"/>
    </source>
</evidence>
<proteinExistence type="inferred from homology"/>
<dbReference type="PANTHER" id="PTHR43531:SF11">
    <property type="entry name" value="METHYL-ACCEPTING CHEMOTAXIS PROTEIN 3"/>
    <property type="match status" value="1"/>
</dbReference>
<keyword evidence="8" id="KW-0614">Plasmid</keyword>
<name>I0GVN4_SELRL</name>
<dbReference type="Gene3D" id="1.10.287.950">
    <property type="entry name" value="Methyl-accepting chemotaxis protein"/>
    <property type="match status" value="1"/>
</dbReference>
<evidence type="ECO:0000259" key="7">
    <source>
        <dbReference type="PROSITE" id="PS50885"/>
    </source>
</evidence>
<dbReference type="Pfam" id="PF00015">
    <property type="entry name" value="MCPsignal"/>
    <property type="match status" value="1"/>
</dbReference>
<dbReference type="SMART" id="SM00283">
    <property type="entry name" value="MA"/>
    <property type="match status" value="1"/>
</dbReference>
<feature type="domain" description="Methyl-accepting transducer" evidence="6">
    <location>
        <begin position="275"/>
        <end position="504"/>
    </location>
</feature>
<dbReference type="InterPro" id="IPR004089">
    <property type="entry name" value="MCPsignal_dom"/>
</dbReference>
<feature type="transmembrane region" description="Helical" evidence="5">
    <location>
        <begin position="18"/>
        <end position="42"/>
    </location>
</feature>
<geneLocation type="plasmid" evidence="8 9">
    <name>pSRC1</name>
</geneLocation>
<evidence type="ECO:0000313" key="8">
    <source>
        <dbReference type="EMBL" id="BAL84821.1"/>
    </source>
</evidence>
<protein>
    <submittedName>
        <fullName evidence="8">Putative signal transducer</fullName>
    </submittedName>
</protein>
<keyword evidence="3" id="KW-0807">Transducer</keyword>
<evidence type="ECO:0000256" key="3">
    <source>
        <dbReference type="PROSITE-ProRule" id="PRU00284"/>
    </source>
</evidence>
<feature type="coiled-coil region" evidence="4">
    <location>
        <begin position="297"/>
        <end position="345"/>
    </location>
</feature>
<dbReference type="GO" id="GO:0006935">
    <property type="term" value="P:chemotaxis"/>
    <property type="evidence" value="ECO:0007669"/>
    <property type="project" value="UniProtKB-KW"/>
</dbReference>
<organism evidence="8 9">
    <name type="scientific">Selenomonas ruminantium subsp. lactilytica (strain NBRC 103574 / TAM6421)</name>
    <dbReference type="NCBI Taxonomy" id="927704"/>
    <lineage>
        <taxon>Bacteria</taxon>
        <taxon>Bacillati</taxon>
        <taxon>Bacillota</taxon>
        <taxon>Negativicutes</taxon>
        <taxon>Selenomonadales</taxon>
        <taxon>Selenomonadaceae</taxon>
        <taxon>Selenomonas</taxon>
    </lineage>
</organism>
<dbReference type="SUPFAM" id="SSF58104">
    <property type="entry name" value="Methyl-accepting chemotaxis protein (MCP) signaling domain"/>
    <property type="match status" value="1"/>
</dbReference>
<dbReference type="OrthoDB" id="9814363at2"/>
<evidence type="ECO:0000313" key="9">
    <source>
        <dbReference type="Proteomes" id="UP000007887"/>
    </source>
</evidence>
<feature type="transmembrane region" description="Helical" evidence="5">
    <location>
        <begin position="144"/>
        <end position="164"/>
    </location>
</feature>
<dbReference type="GO" id="GO:0016020">
    <property type="term" value="C:membrane"/>
    <property type="evidence" value="ECO:0007669"/>
    <property type="project" value="InterPro"/>
</dbReference>
<dbReference type="RefSeq" id="WP_014431032.1">
    <property type="nucleotide sequence ID" value="NC_017078.1"/>
</dbReference>
<reference evidence="8 9" key="1">
    <citation type="submission" date="2011-10" db="EMBL/GenBank/DDBJ databases">
        <title>Whole genome sequence of Selenomonas ruminantium subsp. lactilytica TAM6421.</title>
        <authorList>
            <person name="Oguchi A."/>
            <person name="Ankai A."/>
            <person name="Kaneko J."/>
            <person name="Yamada-Narita S."/>
            <person name="Fukui S."/>
            <person name="Takahashi M."/>
            <person name="Onodera T."/>
            <person name="Kojima S."/>
            <person name="Fushimi T."/>
            <person name="Abe N."/>
            <person name="Kamio Y."/>
            <person name="Yamazaki S."/>
            <person name="Fujita N."/>
        </authorList>
    </citation>
    <scope>NUCLEOTIDE SEQUENCE [LARGE SCALE GENOMIC DNA]</scope>
    <source>
        <strain evidence="9">NBRC 103574 / TAM6421</strain>
        <plasmid evidence="8 9">pSRC1</plasmid>
    </source>
</reference>
<keyword evidence="5" id="KW-0472">Membrane</keyword>
<comment type="similarity">
    <text evidence="2">Belongs to the methyl-accepting chemotaxis (MCP) protein family.</text>
</comment>
<keyword evidence="1" id="KW-0145">Chemotaxis</keyword>
<feature type="domain" description="HAMP" evidence="7">
    <location>
        <begin position="173"/>
        <end position="225"/>
    </location>
</feature>
<dbReference type="EMBL" id="AP012299">
    <property type="protein sequence ID" value="BAL84821.1"/>
    <property type="molecule type" value="Genomic_DNA"/>
</dbReference>
<evidence type="ECO:0000256" key="1">
    <source>
        <dbReference type="ARBA" id="ARBA00022500"/>
    </source>
</evidence>
<dbReference type="PANTHER" id="PTHR43531">
    <property type="entry name" value="PROTEIN ICFG"/>
    <property type="match status" value="1"/>
</dbReference>
<dbReference type="PATRIC" id="fig|927704.6.peg.2932"/>
<dbReference type="KEGG" id="sri:SELR_pSRC100140"/>
<gene>
    <name evidence="8" type="ordered locus">SELR_pSRC100140</name>
</gene>
<dbReference type="CDD" id="cd06225">
    <property type="entry name" value="HAMP"/>
    <property type="match status" value="1"/>
</dbReference>
<keyword evidence="5" id="KW-1133">Transmembrane helix</keyword>
<evidence type="ECO:0000259" key="6">
    <source>
        <dbReference type="PROSITE" id="PS50111"/>
    </source>
</evidence>
<dbReference type="GO" id="GO:0007165">
    <property type="term" value="P:signal transduction"/>
    <property type="evidence" value="ECO:0007669"/>
    <property type="project" value="UniProtKB-KW"/>
</dbReference>
<accession>I0GVN4</accession>
<dbReference type="HOGENOM" id="CLU_000445_107_20_9"/>
<evidence type="ECO:0000256" key="2">
    <source>
        <dbReference type="ARBA" id="ARBA00029447"/>
    </source>
</evidence>